<evidence type="ECO:0000313" key="14">
    <source>
        <dbReference type="EMBL" id="KAG5988583.1"/>
    </source>
</evidence>
<evidence type="ECO:0000256" key="1">
    <source>
        <dbReference type="ARBA" id="ARBA00001973"/>
    </source>
</evidence>
<dbReference type="PANTHER" id="PTHR21622:SF0">
    <property type="entry name" value="COILED-COIL-HELIX-COILED-COIL-HELIX DOMAIN CONTAINING 4"/>
    <property type="match status" value="1"/>
</dbReference>
<dbReference type="PANTHER" id="PTHR21622">
    <property type="entry name" value="COILED-COIL-HELIX-COILED-COIL-HELIX DOMAIN CONTAINING 4"/>
    <property type="match status" value="1"/>
</dbReference>
<evidence type="ECO:0000256" key="10">
    <source>
        <dbReference type="ARBA" id="ARBA00023284"/>
    </source>
</evidence>
<evidence type="ECO:0000256" key="12">
    <source>
        <dbReference type="ARBA" id="ARBA00033150"/>
    </source>
</evidence>
<comment type="function">
    <text evidence="11">Required for the import and folding of small cysteine-containing proteins (small Tim) in the mitochondrial intermembrane space (IMS). Forms a redox cycle with ERV1 that involves a disulfide relay system. Precursor proteins to be imported into the IMS are translocated in their reduced form into the mitochondria. The oxidized form of MIA40 forms a transient intermolecular disulfide bridge with the reduced precursor protein, resulting in oxidation of the precursor protein that now contains an intramolecular disulfide bond and is able to undergo folding in the IMS.</text>
</comment>
<dbReference type="Proteomes" id="UP000748025">
    <property type="component" value="Unassembled WGS sequence"/>
</dbReference>
<evidence type="ECO:0000256" key="13">
    <source>
        <dbReference type="SAM" id="MobiDB-lite"/>
    </source>
</evidence>
<keyword evidence="4" id="KW-0813">Transport</keyword>
<dbReference type="InterPro" id="IPR039289">
    <property type="entry name" value="CHCHD4"/>
</dbReference>
<feature type="compositionally biased region" description="Polar residues" evidence="13">
    <location>
        <begin position="150"/>
        <end position="169"/>
    </location>
</feature>
<dbReference type="GO" id="GO:0005758">
    <property type="term" value="C:mitochondrial intermembrane space"/>
    <property type="evidence" value="ECO:0007669"/>
    <property type="project" value="TreeGrafter"/>
</dbReference>
<comment type="subcellular location">
    <subcellularLocation>
        <location evidence="2">Mitochondrion inner membrane</location>
        <topology evidence="2">Single-pass type II membrane protein</topology>
        <orientation evidence="2">Intermembrane side</orientation>
    </subcellularLocation>
</comment>
<evidence type="ECO:0000256" key="7">
    <source>
        <dbReference type="ARBA" id="ARBA00023010"/>
    </source>
</evidence>
<dbReference type="AlphaFoldDB" id="A0A9P7SVY9"/>
<dbReference type="PROSITE" id="PS51808">
    <property type="entry name" value="CHCH"/>
    <property type="match status" value="1"/>
</dbReference>
<evidence type="ECO:0000256" key="8">
    <source>
        <dbReference type="ARBA" id="ARBA00023128"/>
    </source>
</evidence>
<dbReference type="GO" id="GO:0015035">
    <property type="term" value="F:protein-disulfide reductase activity"/>
    <property type="evidence" value="ECO:0007669"/>
    <property type="project" value="InterPro"/>
</dbReference>
<evidence type="ECO:0000256" key="5">
    <source>
        <dbReference type="ARBA" id="ARBA00022927"/>
    </source>
</evidence>
<keyword evidence="7" id="KW-0811">Translocation</keyword>
<protein>
    <recommendedName>
        <fullName evidence="3">Mitochondrial intermembrane space import and assembly protein 40</fullName>
    </recommendedName>
    <alternativeName>
        <fullName evidence="12">Mitochondrial import inner membrane translocase TIM40</fullName>
    </alternativeName>
</protein>
<dbReference type="GO" id="GO:0045041">
    <property type="term" value="P:protein import into mitochondrial intermembrane space"/>
    <property type="evidence" value="ECO:0007669"/>
    <property type="project" value="InterPro"/>
</dbReference>
<accession>A0A9P7SVY9</accession>
<keyword evidence="10" id="KW-0676">Redox-active center</keyword>
<evidence type="ECO:0000256" key="3">
    <source>
        <dbReference type="ARBA" id="ARBA00013714"/>
    </source>
</evidence>
<feature type="non-terminal residue" evidence="14">
    <location>
        <position position="250"/>
    </location>
</feature>
<proteinExistence type="predicted"/>
<feature type="region of interest" description="Disordered" evidence="13">
    <location>
        <begin position="101"/>
        <end position="207"/>
    </location>
</feature>
<keyword evidence="8" id="KW-0496">Mitochondrion</keyword>
<evidence type="ECO:0000256" key="11">
    <source>
        <dbReference type="ARBA" id="ARBA00024980"/>
    </source>
</evidence>
<comment type="cofactor">
    <cofactor evidence="1">
        <name>Cu(2+)</name>
        <dbReference type="ChEBI" id="CHEBI:29036"/>
    </cofactor>
</comment>
<organism evidence="14 15">
    <name type="scientific">Claviceps pusilla</name>
    <dbReference type="NCBI Taxonomy" id="123648"/>
    <lineage>
        <taxon>Eukaryota</taxon>
        <taxon>Fungi</taxon>
        <taxon>Dikarya</taxon>
        <taxon>Ascomycota</taxon>
        <taxon>Pezizomycotina</taxon>
        <taxon>Sordariomycetes</taxon>
        <taxon>Hypocreomycetidae</taxon>
        <taxon>Hypocreales</taxon>
        <taxon>Clavicipitaceae</taxon>
        <taxon>Claviceps</taxon>
    </lineage>
</organism>
<evidence type="ECO:0000256" key="4">
    <source>
        <dbReference type="ARBA" id="ARBA00022448"/>
    </source>
</evidence>
<evidence type="ECO:0000256" key="2">
    <source>
        <dbReference type="ARBA" id="ARBA00004164"/>
    </source>
</evidence>
<feature type="compositionally biased region" description="Polar residues" evidence="13">
    <location>
        <begin position="1"/>
        <end position="13"/>
    </location>
</feature>
<evidence type="ECO:0000256" key="6">
    <source>
        <dbReference type="ARBA" id="ARBA00023002"/>
    </source>
</evidence>
<sequence>MYRTTLRTASRQALGSLRAQTPRSAPRFRRPASTASPADRPRSWKSSALRWGLAVAAVYYYNTSPVFAEEAADQGTIERPGQISPTESPLVLRPSSPFRSLAQKKNLEASSRSAPSSFAESDLPTVDAVVEQKRQQLKPKTAEKPPASDNAEQAESTTPEAQSGSIQSQPAGAASEPASAATAAATSPEALEEEAGQEAAFNPETGEINWDCPCLGGMAHGPCGEEFKTAFSCFVYSSEEPKGMDCIDKF</sequence>
<keyword evidence="9" id="KW-1015">Disulfide bond</keyword>
<dbReference type="EMBL" id="SRPW01003059">
    <property type="protein sequence ID" value="KAG5988583.1"/>
    <property type="molecule type" value="Genomic_DNA"/>
</dbReference>
<feature type="region of interest" description="Disordered" evidence="13">
    <location>
        <begin position="1"/>
        <end position="43"/>
    </location>
</feature>
<feature type="compositionally biased region" description="Low complexity" evidence="13">
    <location>
        <begin position="21"/>
        <end position="38"/>
    </location>
</feature>
<dbReference type="Gene3D" id="1.10.287.2900">
    <property type="match status" value="1"/>
</dbReference>
<evidence type="ECO:0000313" key="15">
    <source>
        <dbReference type="Proteomes" id="UP000748025"/>
    </source>
</evidence>
<comment type="caution">
    <text evidence="14">The sequence shown here is derived from an EMBL/GenBank/DDBJ whole genome shotgun (WGS) entry which is preliminary data.</text>
</comment>
<name>A0A9P7SVY9_9HYPO</name>
<dbReference type="GO" id="GO:0005743">
    <property type="term" value="C:mitochondrial inner membrane"/>
    <property type="evidence" value="ECO:0007669"/>
    <property type="project" value="UniProtKB-SubCell"/>
</dbReference>
<gene>
    <name evidence="14" type="ORF">E4U43_004698</name>
</gene>
<feature type="compositionally biased region" description="Low complexity" evidence="13">
    <location>
        <begin position="109"/>
        <end position="121"/>
    </location>
</feature>
<keyword evidence="6" id="KW-0560">Oxidoreductase</keyword>
<reference evidence="14" key="1">
    <citation type="journal article" date="2020" name="bioRxiv">
        <title>Whole genome comparisons of ergot fungi reveals the divergence and evolution of species within the genus Claviceps are the result of varying mechanisms driving genome evolution and host range expansion.</title>
        <authorList>
            <person name="Wyka S.A."/>
            <person name="Mondo S.J."/>
            <person name="Liu M."/>
            <person name="Dettman J."/>
            <person name="Nalam V."/>
            <person name="Broders K.D."/>
        </authorList>
    </citation>
    <scope>NUCLEOTIDE SEQUENCE</scope>
    <source>
        <strain evidence="14">CCC 602</strain>
    </source>
</reference>
<keyword evidence="15" id="KW-1185">Reference proteome</keyword>
<dbReference type="OrthoDB" id="7481291at2759"/>
<keyword evidence="5" id="KW-0653">Protein transport</keyword>
<evidence type="ECO:0000256" key="9">
    <source>
        <dbReference type="ARBA" id="ARBA00023157"/>
    </source>
</evidence>
<feature type="compositionally biased region" description="Low complexity" evidence="13">
    <location>
        <begin position="170"/>
        <end position="189"/>
    </location>
</feature>